<accession>A0A377LQR6</accession>
<protein>
    <submittedName>
        <fullName evidence="2">IMPACT family member yigZ</fullName>
    </submittedName>
</protein>
<dbReference type="SUPFAM" id="SSF54211">
    <property type="entry name" value="Ribosomal protein S5 domain 2-like"/>
    <property type="match status" value="1"/>
</dbReference>
<proteinExistence type="predicted"/>
<feature type="domain" description="Impact N-terminal" evidence="1">
    <location>
        <begin position="60"/>
        <end position="88"/>
    </location>
</feature>
<dbReference type="InterPro" id="IPR036956">
    <property type="entry name" value="Impact_N_sf"/>
</dbReference>
<dbReference type="AlphaFoldDB" id="A0A377LQR6"/>
<dbReference type="EMBL" id="UGJB01000004">
    <property type="protein sequence ID" value="STQ08469.1"/>
    <property type="molecule type" value="Genomic_DNA"/>
</dbReference>
<reference evidence="2 3" key="1">
    <citation type="submission" date="2018-06" db="EMBL/GenBank/DDBJ databases">
        <authorList>
            <consortium name="Pathogen Informatics"/>
            <person name="Doyle S."/>
        </authorList>
    </citation>
    <scope>NUCLEOTIDE SEQUENCE [LARGE SCALE GENOMIC DNA]</scope>
    <source>
        <strain evidence="2 3">NCTC10005</strain>
    </source>
</reference>
<dbReference type="InterPro" id="IPR020568">
    <property type="entry name" value="Ribosomal_Su5_D2-typ_SF"/>
</dbReference>
<evidence type="ECO:0000313" key="3">
    <source>
        <dbReference type="Proteomes" id="UP000255106"/>
    </source>
</evidence>
<evidence type="ECO:0000313" key="2">
    <source>
        <dbReference type="EMBL" id="STQ08469.1"/>
    </source>
</evidence>
<gene>
    <name evidence="2" type="primary">yigZ</name>
    <name evidence="2" type="ORF">NCTC10005_01147</name>
</gene>
<dbReference type="Proteomes" id="UP000255106">
    <property type="component" value="Unassembled WGS sequence"/>
</dbReference>
<organism evidence="2 3">
    <name type="scientific">Enterobacter cloacae</name>
    <dbReference type="NCBI Taxonomy" id="550"/>
    <lineage>
        <taxon>Bacteria</taxon>
        <taxon>Pseudomonadati</taxon>
        <taxon>Pseudomonadota</taxon>
        <taxon>Gammaproteobacteria</taxon>
        <taxon>Enterobacterales</taxon>
        <taxon>Enterobacteriaceae</taxon>
        <taxon>Enterobacter</taxon>
        <taxon>Enterobacter cloacae complex</taxon>
    </lineage>
</organism>
<dbReference type="Gene3D" id="3.30.230.30">
    <property type="entry name" value="Impact, N-terminal domain"/>
    <property type="match status" value="1"/>
</dbReference>
<dbReference type="InterPro" id="IPR001498">
    <property type="entry name" value="Impact_N"/>
</dbReference>
<dbReference type="Gene3D" id="3.30.70.240">
    <property type="match status" value="1"/>
</dbReference>
<evidence type="ECO:0000259" key="1">
    <source>
        <dbReference type="Pfam" id="PF01205"/>
    </source>
</evidence>
<sequence>MLSLSALRIPTPVTTAWRGSPGRQTIRSSWVFLMTVNRRVLPANLCFPSSWAVAWVKSPAVVVRYYGGILLGTGGLVKAYGGGVQQALNMLVTTRKTPLTEYTLLCDYAQLSGVEALLKQF</sequence>
<name>A0A377LQR6_ENTCL</name>
<dbReference type="Pfam" id="PF01205">
    <property type="entry name" value="Impact_N"/>
    <property type="match status" value="1"/>
</dbReference>